<accession>A0A7Z2VLD5</accession>
<dbReference type="InterPro" id="IPR003751">
    <property type="entry name" value="CsrA"/>
</dbReference>
<dbReference type="RefSeq" id="WP_169281493.1">
    <property type="nucleotide sequence ID" value="NZ_CP051680.1"/>
</dbReference>
<evidence type="ECO:0000256" key="3">
    <source>
        <dbReference type="ARBA" id="ARBA00022884"/>
    </source>
</evidence>
<dbReference type="SUPFAM" id="SSF117130">
    <property type="entry name" value="CsrA-like"/>
    <property type="match status" value="1"/>
</dbReference>
<evidence type="ECO:0000256" key="4">
    <source>
        <dbReference type="HAMAP-Rule" id="MF_00167"/>
    </source>
</evidence>
<dbReference type="AlphaFoldDB" id="A0A7Z2VLD5"/>
<dbReference type="InterPro" id="IPR036107">
    <property type="entry name" value="CsrA_sf"/>
</dbReference>
<comment type="subcellular location">
    <subcellularLocation>
        <location evidence="4">Cytoplasm</location>
    </subcellularLocation>
</comment>
<dbReference type="Gene3D" id="2.60.40.4380">
    <property type="entry name" value="Translational regulator CsrA"/>
    <property type="match status" value="1"/>
</dbReference>
<dbReference type="NCBIfam" id="TIGR00202">
    <property type="entry name" value="csrA"/>
    <property type="match status" value="1"/>
</dbReference>
<dbReference type="EMBL" id="CP051680">
    <property type="protein sequence ID" value="QJD85228.1"/>
    <property type="molecule type" value="Genomic_DNA"/>
</dbReference>
<gene>
    <name evidence="4 5" type="primary">csrA</name>
    <name evidence="5" type="ORF">HH215_19995</name>
</gene>
<evidence type="ECO:0000256" key="1">
    <source>
        <dbReference type="ARBA" id="ARBA00022490"/>
    </source>
</evidence>
<dbReference type="PANTHER" id="PTHR34984:SF1">
    <property type="entry name" value="CARBON STORAGE REGULATOR"/>
    <property type="match status" value="1"/>
</dbReference>
<evidence type="ECO:0000313" key="5">
    <source>
        <dbReference type="EMBL" id="QJD85228.1"/>
    </source>
</evidence>
<protein>
    <recommendedName>
        <fullName evidence="4">Translational regulator CsrA</fullName>
    </recommendedName>
</protein>
<dbReference type="GO" id="GO:0044781">
    <property type="term" value="P:bacterial-type flagellum organization"/>
    <property type="evidence" value="ECO:0007669"/>
    <property type="project" value="UniProtKB-KW"/>
</dbReference>
<keyword evidence="6" id="KW-1185">Reference proteome</keyword>
<dbReference type="Proteomes" id="UP000502248">
    <property type="component" value="Chromosome"/>
</dbReference>
<keyword evidence="4" id="KW-0678">Repressor</keyword>
<name>A0A7Z2VLD5_9BACL</name>
<dbReference type="GO" id="GO:0005829">
    <property type="term" value="C:cytosol"/>
    <property type="evidence" value="ECO:0007669"/>
    <property type="project" value="TreeGrafter"/>
</dbReference>
<dbReference type="GO" id="GO:0006402">
    <property type="term" value="P:mRNA catabolic process"/>
    <property type="evidence" value="ECO:0007669"/>
    <property type="project" value="InterPro"/>
</dbReference>
<keyword evidence="4" id="KW-1005">Bacterial flagellum biogenesis</keyword>
<organism evidence="5 6">
    <name type="scientific">Cohnella herbarum</name>
    <dbReference type="NCBI Taxonomy" id="2728023"/>
    <lineage>
        <taxon>Bacteria</taxon>
        <taxon>Bacillati</taxon>
        <taxon>Bacillota</taxon>
        <taxon>Bacilli</taxon>
        <taxon>Bacillales</taxon>
        <taxon>Paenibacillaceae</taxon>
        <taxon>Cohnella</taxon>
    </lineage>
</organism>
<dbReference type="GO" id="GO:0045947">
    <property type="term" value="P:negative regulation of translational initiation"/>
    <property type="evidence" value="ECO:0007669"/>
    <property type="project" value="UniProtKB-UniRule"/>
</dbReference>
<dbReference type="HAMAP" id="MF_00167">
    <property type="entry name" value="CsrA"/>
    <property type="match status" value="1"/>
</dbReference>
<dbReference type="GO" id="GO:0048027">
    <property type="term" value="F:mRNA 5'-UTR binding"/>
    <property type="evidence" value="ECO:0007669"/>
    <property type="project" value="UniProtKB-UniRule"/>
</dbReference>
<keyword evidence="1 4" id="KW-0963">Cytoplasm</keyword>
<dbReference type="Pfam" id="PF02599">
    <property type="entry name" value="CsrA"/>
    <property type="match status" value="1"/>
</dbReference>
<dbReference type="PANTHER" id="PTHR34984">
    <property type="entry name" value="CARBON STORAGE REGULATOR"/>
    <property type="match status" value="1"/>
</dbReference>
<comment type="similarity">
    <text evidence="4">Belongs to the CsrA/RsmA family.</text>
</comment>
<dbReference type="KEGG" id="cheb:HH215_19995"/>
<comment type="subunit">
    <text evidence="4">Homodimer; the beta-strands of each monomer intercalate to form a hydrophobic core, while the alpha-helices form wings that extend away from the core.</text>
</comment>
<evidence type="ECO:0000313" key="6">
    <source>
        <dbReference type="Proteomes" id="UP000502248"/>
    </source>
</evidence>
<comment type="function">
    <text evidence="4">A translational regulator that binds mRNA to regulate translation initiation and/or mRNA stability. Usually binds in the 5'-UTR at or near the Shine-Dalgarno sequence preventing ribosome-binding, thus repressing translation. Its main target seems to be the major flagellin gene, while its function is anatagonized by FliW.</text>
</comment>
<keyword evidence="3 4" id="KW-0694">RNA-binding</keyword>
<keyword evidence="2 4" id="KW-0810">Translation regulation</keyword>
<evidence type="ECO:0000256" key="2">
    <source>
        <dbReference type="ARBA" id="ARBA00022845"/>
    </source>
</evidence>
<dbReference type="GO" id="GO:1902208">
    <property type="term" value="P:regulation of bacterial-type flagellum assembly"/>
    <property type="evidence" value="ECO:0007669"/>
    <property type="project" value="UniProtKB-UniRule"/>
</dbReference>
<dbReference type="GO" id="GO:0006109">
    <property type="term" value="P:regulation of carbohydrate metabolic process"/>
    <property type="evidence" value="ECO:0007669"/>
    <property type="project" value="InterPro"/>
</dbReference>
<proteinExistence type="inferred from homology"/>
<reference evidence="5 6" key="1">
    <citation type="submission" date="2020-04" db="EMBL/GenBank/DDBJ databases">
        <title>Genome sequencing of novel species.</title>
        <authorList>
            <person name="Heo J."/>
            <person name="Kim S.-J."/>
            <person name="Kim J.-S."/>
            <person name="Hong S.-B."/>
            <person name="Kwon S.-W."/>
        </authorList>
    </citation>
    <scope>NUCLEOTIDE SEQUENCE [LARGE SCALE GENOMIC DNA]</scope>
    <source>
        <strain evidence="5 6">MFER-1</strain>
    </source>
</reference>
<sequence length="86" mass="9631">MLVLKRKVGEKVMLGDSIEIQVLAVEGETVKLGFVAPRHIQILRKELYEGLLLENLQAGQPDSLQSSQVLGLLKSFNKLRSDKDEE</sequence>